<reference evidence="2 3" key="1">
    <citation type="submission" date="2014-06" db="EMBL/GenBank/DDBJ databases">
        <title>Evolutionary Origins and Diversification of the Mycorrhizal Mutualists.</title>
        <authorList>
            <consortium name="DOE Joint Genome Institute"/>
            <consortium name="Mycorrhizal Genomics Consortium"/>
            <person name="Kohler A."/>
            <person name="Kuo A."/>
            <person name="Nagy L.G."/>
            <person name="Floudas D."/>
            <person name="Copeland A."/>
            <person name="Barry K.W."/>
            <person name="Cichocki N."/>
            <person name="Veneault-Fourrey C."/>
            <person name="LaButti K."/>
            <person name="Lindquist E.A."/>
            <person name="Lipzen A."/>
            <person name="Lundell T."/>
            <person name="Morin E."/>
            <person name="Murat C."/>
            <person name="Riley R."/>
            <person name="Ohm R."/>
            <person name="Sun H."/>
            <person name="Tunlid A."/>
            <person name="Henrissat B."/>
            <person name="Grigoriev I.V."/>
            <person name="Hibbett D.S."/>
            <person name="Martin F."/>
        </authorList>
    </citation>
    <scope>NUCLEOTIDE SEQUENCE [LARGE SCALE GENOMIC DNA]</scope>
    <source>
        <strain evidence="2 3">SS14</strain>
    </source>
</reference>
<evidence type="ECO:0000313" key="2">
    <source>
        <dbReference type="EMBL" id="KIJ38614.1"/>
    </source>
</evidence>
<evidence type="ECO:0000259" key="1">
    <source>
        <dbReference type="Pfam" id="PF01328"/>
    </source>
</evidence>
<sequence length="220" mass="24051">MNLMSIGGKSPLTGPDPPKPAIIGRLNTHAGFESDTSLTCADFFFGDNHSFNQTLFNEFVDFSNKFGGGVYDLIPTPLITSMLTDSAVALALFIDRHKADGCLNLKDALGFFRDMCMPNDLHCNNGSKTGQMVGNALSAIFAAHPVQLGSNNGTVNSYMVDPTLAIFNDRCKLYANSINIMVHNLYSNPTGILRENLNANLDFFCFFKVKGCMQLFPYGH</sequence>
<dbReference type="HOGENOM" id="CLU_029871_0_1_1"/>
<evidence type="ECO:0000313" key="3">
    <source>
        <dbReference type="Proteomes" id="UP000054279"/>
    </source>
</evidence>
<dbReference type="InterPro" id="IPR036851">
    <property type="entry name" value="Chloroperoxidase-like_sf"/>
</dbReference>
<dbReference type="Proteomes" id="UP000054279">
    <property type="component" value="Unassembled WGS sequence"/>
</dbReference>
<dbReference type="AlphaFoldDB" id="A0A0C9UUS1"/>
<dbReference type="Gene3D" id="1.10.489.10">
    <property type="entry name" value="Chloroperoxidase-like"/>
    <property type="match status" value="2"/>
</dbReference>
<keyword evidence="3" id="KW-1185">Reference proteome</keyword>
<dbReference type="OrthoDB" id="2542103at2759"/>
<dbReference type="InterPro" id="IPR000028">
    <property type="entry name" value="Chloroperoxidase"/>
</dbReference>
<proteinExistence type="predicted"/>
<dbReference type="Pfam" id="PF01328">
    <property type="entry name" value="Peroxidase_2"/>
    <property type="match status" value="1"/>
</dbReference>
<accession>A0A0C9UUS1</accession>
<organism evidence="2 3">
    <name type="scientific">Sphaerobolus stellatus (strain SS14)</name>
    <dbReference type="NCBI Taxonomy" id="990650"/>
    <lineage>
        <taxon>Eukaryota</taxon>
        <taxon>Fungi</taxon>
        <taxon>Dikarya</taxon>
        <taxon>Basidiomycota</taxon>
        <taxon>Agaricomycotina</taxon>
        <taxon>Agaricomycetes</taxon>
        <taxon>Phallomycetidae</taxon>
        <taxon>Geastrales</taxon>
        <taxon>Sphaerobolaceae</taxon>
        <taxon>Sphaerobolus</taxon>
    </lineage>
</organism>
<protein>
    <recommendedName>
        <fullName evidence="1">Heme haloperoxidase family profile domain-containing protein</fullName>
    </recommendedName>
</protein>
<gene>
    <name evidence="2" type="ORF">M422DRAFT_258733</name>
</gene>
<name>A0A0C9UUS1_SPHS4</name>
<dbReference type="EMBL" id="KN837159">
    <property type="protein sequence ID" value="KIJ38614.1"/>
    <property type="molecule type" value="Genomic_DNA"/>
</dbReference>
<dbReference type="GO" id="GO:0004601">
    <property type="term" value="F:peroxidase activity"/>
    <property type="evidence" value="ECO:0007669"/>
    <property type="project" value="InterPro"/>
</dbReference>
<feature type="domain" description="Heme haloperoxidase family profile" evidence="1">
    <location>
        <begin position="24"/>
        <end position="64"/>
    </location>
</feature>